<sequence>MLQSKNLLLLVITSTAIVSCSNIKLRHHQHDHHVSNLWPEDISSSKSENNNNNKLSSYSTSSELLDEVPQSNEFERYLNDDFDNFHKNHEREALNSGKNCKTCQNGVKMTEEELTALRIEFVKNQILKKLRLTERPNVSIKDLPKPITEKLVPFPETENLNRQVEDYYAKTTKKFIFLQEANDECNGLEVDHPHTCLKFQIPPDVERDDVLSASLWIYKKHDKFDSIQSLQTFEVDDVAHWDRQRHFFKTKPIALTNTNVTEGWVKIDIQYPIENWKKHHELTHILRVACKTCGMNLKHTPVSLKHKRKPFIVIDTHAQRQSNRQKRNINCSSGSTECCREKLYISFAEIGWDDWIVFPKGYDAYFCRGSCNSAASVTLSSSHHTSILSKVMLQRQKNSGGKQLELIPCCTATQFSSLQLFYMDSNNTATQKTLPNMIVSSCGCM</sequence>
<dbReference type="PANTHER" id="PTHR11848:SF298">
    <property type="entry name" value="DAWDLE, ISOFORM A"/>
    <property type="match status" value="1"/>
</dbReference>
<dbReference type="GO" id="GO:0005125">
    <property type="term" value="F:cytokine activity"/>
    <property type="evidence" value="ECO:0007669"/>
    <property type="project" value="TreeGrafter"/>
</dbReference>
<comment type="similarity">
    <text evidence="2 6">Belongs to the TGF-beta family.</text>
</comment>
<evidence type="ECO:0000256" key="2">
    <source>
        <dbReference type="ARBA" id="ARBA00006656"/>
    </source>
</evidence>
<proteinExistence type="inferred from homology"/>
<dbReference type="InterPro" id="IPR017948">
    <property type="entry name" value="TGFb_CS"/>
</dbReference>
<dbReference type="OMA" id="MAKYFIT"/>
<evidence type="ECO:0000256" key="7">
    <source>
        <dbReference type="SAM" id="MobiDB-lite"/>
    </source>
</evidence>
<dbReference type="InterPro" id="IPR015615">
    <property type="entry name" value="TGF-beta-rel"/>
</dbReference>
<evidence type="ECO:0000256" key="3">
    <source>
        <dbReference type="ARBA" id="ARBA00022525"/>
    </source>
</evidence>
<evidence type="ECO:0000256" key="4">
    <source>
        <dbReference type="ARBA" id="ARBA00023030"/>
    </source>
</evidence>
<evidence type="ECO:0000256" key="1">
    <source>
        <dbReference type="ARBA" id="ARBA00004613"/>
    </source>
</evidence>
<evidence type="ECO:0000313" key="10">
    <source>
        <dbReference type="EMBL" id="SSX32560.1"/>
    </source>
</evidence>
<dbReference type="Gene3D" id="2.60.120.970">
    <property type="match status" value="1"/>
</dbReference>
<reference evidence="10" key="1">
    <citation type="submission" date="2018-07" db="EMBL/GenBank/DDBJ databases">
        <authorList>
            <person name="Quirk P.G."/>
            <person name="Krulwich T.A."/>
        </authorList>
    </citation>
    <scope>NUCLEOTIDE SEQUENCE</scope>
</reference>
<dbReference type="InterPro" id="IPR029034">
    <property type="entry name" value="Cystine-knot_cytokine"/>
</dbReference>
<organism evidence="10">
    <name type="scientific">Culicoides sonorensis</name>
    <name type="common">Biting midge</name>
    <dbReference type="NCBI Taxonomy" id="179676"/>
    <lineage>
        <taxon>Eukaryota</taxon>
        <taxon>Metazoa</taxon>
        <taxon>Ecdysozoa</taxon>
        <taxon>Arthropoda</taxon>
        <taxon>Hexapoda</taxon>
        <taxon>Insecta</taxon>
        <taxon>Pterygota</taxon>
        <taxon>Neoptera</taxon>
        <taxon>Endopterygota</taxon>
        <taxon>Diptera</taxon>
        <taxon>Nematocera</taxon>
        <taxon>Chironomoidea</taxon>
        <taxon>Ceratopogonidae</taxon>
        <taxon>Ceratopogoninae</taxon>
        <taxon>Culicoides</taxon>
        <taxon>Monoculicoides</taxon>
    </lineage>
</organism>
<keyword evidence="3" id="KW-0964">Secreted</keyword>
<name>A0A336MR58_CULSO</name>
<dbReference type="Gene3D" id="2.10.90.10">
    <property type="entry name" value="Cystine-knot cytokines"/>
    <property type="match status" value="1"/>
</dbReference>
<dbReference type="SUPFAM" id="SSF57501">
    <property type="entry name" value="Cystine-knot cytokines"/>
    <property type="match status" value="1"/>
</dbReference>
<feature type="chain" id="PRO_5016393752" evidence="8">
    <location>
        <begin position="21"/>
        <end position="445"/>
    </location>
</feature>
<keyword evidence="4 6" id="KW-0339">Growth factor</keyword>
<feature type="domain" description="TGF-beta family profile" evidence="9">
    <location>
        <begin position="324"/>
        <end position="445"/>
    </location>
</feature>
<feature type="signal peptide" evidence="8">
    <location>
        <begin position="1"/>
        <end position="20"/>
    </location>
</feature>
<comment type="subcellular location">
    <subcellularLocation>
        <location evidence="1">Secreted</location>
    </subcellularLocation>
</comment>
<keyword evidence="8" id="KW-0732">Signal</keyword>
<dbReference type="PROSITE" id="PS51257">
    <property type="entry name" value="PROKAR_LIPOPROTEIN"/>
    <property type="match status" value="1"/>
</dbReference>
<dbReference type="EMBL" id="UFQT01002058">
    <property type="protein sequence ID" value="SSX32560.1"/>
    <property type="molecule type" value="Genomic_DNA"/>
</dbReference>
<keyword evidence="5" id="KW-1015">Disulfide bond</keyword>
<dbReference type="PRINTS" id="PR00669">
    <property type="entry name" value="INHIBINA"/>
</dbReference>
<dbReference type="AlphaFoldDB" id="A0A336MR58"/>
<dbReference type="InterPro" id="IPR001839">
    <property type="entry name" value="TGF-b_C"/>
</dbReference>
<dbReference type="PROSITE" id="PS00250">
    <property type="entry name" value="TGF_BETA_1"/>
    <property type="match status" value="1"/>
</dbReference>
<protein>
    <submittedName>
        <fullName evidence="10">CSON005121 protein</fullName>
    </submittedName>
</protein>
<feature type="compositionally biased region" description="Low complexity" evidence="7">
    <location>
        <begin position="44"/>
        <end position="63"/>
    </location>
</feature>
<evidence type="ECO:0000256" key="6">
    <source>
        <dbReference type="RuleBase" id="RU000354"/>
    </source>
</evidence>
<dbReference type="VEuPathDB" id="VectorBase:CSON005121"/>
<dbReference type="SMART" id="SM00204">
    <property type="entry name" value="TGFB"/>
    <property type="match status" value="1"/>
</dbReference>
<accession>A0A336MR58</accession>
<dbReference type="PROSITE" id="PS51362">
    <property type="entry name" value="TGF_BETA_2"/>
    <property type="match status" value="1"/>
</dbReference>
<evidence type="ECO:0000259" key="9">
    <source>
        <dbReference type="PROSITE" id="PS51362"/>
    </source>
</evidence>
<evidence type="ECO:0000256" key="8">
    <source>
        <dbReference type="SAM" id="SignalP"/>
    </source>
</evidence>
<evidence type="ECO:0000256" key="5">
    <source>
        <dbReference type="ARBA" id="ARBA00023157"/>
    </source>
</evidence>
<dbReference type="GO" id="GO:0008083">
    <property type="term" value="F:growth factor activity"/>
    <property type="evidence" value="ECO:0007669"/>
    <property type="project" value="UniProtKB-KW"/>
</dbReference>
<dbReference type="CDD" id="cd13752">
    <property type="entry name" value="TGF_beta_INHB"/>
    <property type="match status" value="1"/>
</dbReference>
<dbReference type="GO" id="GO:0005615">
    <property type="term" value="C:extracellular space"/>
    <property type="evidence" value="ECO:0007669"/>
    <property type="project" value="TreeGrafter"/>
</dbReference>
<feature type="region of interest" description="Disordered" evidence="7">
    <location>
        <begin position="36"/>
        <end position="66"/>
    </location>
</feature>
<gene>
    <name evidence="10" type="primary">CSON005121</name>
</gene>
<dbReference type="Pfam" id="PF00688">
    <property type="entry name" value="TGFb_propeptide"/>
    <property type="match status" value="1"/>
</dbReference>
<dbReference type="Pfam" id="PF00019">
    <property type="entry name" value="TGF_beta"/>
    <property type="match status" value="1"/>
</dbReference>
<dbReference type="PANTHER" id="PTHR11848">
    <property type="entry name" value="TGF-BETA FAMILY"/>
    <property type="match status" value="1"/>
</dbReference>
<dbReference type="InterPro" id="IPR001111">
    <property type="entry name" value="TGF-b_propeptide"/>
</dbReference>